<evidence type="ECO:0000256" key="11">
    <source>
        <dbReference type="ARBA" id="ARBA00023237"/>
    </source>
</evidence>
<keyword evidence="3 12" id="KW-1134">Transmembrane beta strand</keyword>
<feature type="domain" description="TonB-dependent receptor plug" evidence="17">
    <location>
        <begin position="52"/>
        <end position="155"/>
    </location>
</feature>
<dbReference type="GO" id="GO:0009279">
    <property type="term" value="C:cell outer membrane"/>
    <property type="evidence" value="ECO:0007669"/>
    <property type="project" value="UniProtKB-SubCell"/>
</dbReference>
<comment type="subcellular location">
    <subcellularLocation>
        <location evidence="1 12">Cell outer membrane</location>
        <topology evidence="1 12">Multi-pass membrane protein</topology>
    </subcellularLocation>
</comment>
<feature type="signal peptide" evidence="15">
    <location>
        <begin position="1"/>
        <end position="24"/>
    </location>
</feature>
<feature type="domain" description="TonB-dependent receptor-like beta-barrel" evidence="16">
    <location>
        <begin position="170"/>
        <end position="678"/>
    </location>
</feature>
<keyword evidence="11 12" id="KW-0998">Cell outer membrane</keyword>
<evidence type="ECO:0000256" key="3">
    <source>
        <dbReference type="ARBA" id="ARBA00022452"/>
    </source>
</evidence>
<keyword evidence="6 15" id="KW-0732">Signal</keyword>
<dbReference type="AlphaFoldDB" id="A0A9X3TZP9"/>
<keyword evidence="19" id="KW-1185">Reference proteome</keyword>
<evidence type="ECO:0000256" key="8">
    <source>
        <dbReference type="ARBA" id="ARBA00023065"/>
    </source>
</evidence>
<dbReference type="CDD" id="cd01347">
    <property type="entry name" value="ligand_gated_channel"/>
    <property type="match status" value="1"/>
</dbReference>
<evidence type="ECO:0000256" key="15">
    <source>
        <dbReference type="SAM" id="SignalP"/>
    </source>
</evidence>
<dbReference type="GO" id="GO:0006826">
    <property type="term" value="P:iron ion transport"/>
    <property type="evidence" value="ECO:0007669"/>
    <property type="project" value="UniProtKB-KW"/>
</dbReference>
<evidence type="ECO:0000256" key="4">
    <source>
        <dbReference type="ARBA" id="ARBA00022496"/>
    </source>
</evidence>
<keyword evidence="10 12" id="KW-0472">Membrane</keyword>
<evidence type="ECO:0000256" key="2">
    <source>
        <dbReference type="ARBA" id="ARBA00022448"/>
    </source>
</evidence>
<gene>
    <name evidence="18" type="ORF">NYP16_11415</name>
</gene>
<keyword evidence="8" id="KW-0406">Ion transport</keyword>
<feature type="short sequence motif" description="TonB C-terminal box" evidence="13">
    <location>
        <begin position="707"/>
        <end position="724"/>
    </location>
</feature>
<dbReference type="RefSeq" id="WP_274944264.1">
    <property type="nucleotide sequence ID" value="NZ_JANWOI010000004.1"/>
</dbReference>
<evidence type="ECO:0000256" key="10">
    <source>
        <dbReference type="ARBA" id="ARBA00023136"/>
    </source>
</evidence>
<evidence type="ECO:0000256" key="13">
    <source>
        <dbReference type="PROSITE-ProRule" id="PRU10144"/>
    </source>
</evidence>
<reference evidence="18" key="2">
    <citation type="journal article" date="2023" name="Syst. Appl. Microbiol.">
        <title>Govania unica gen. nov., sp. nov., a rare biosphere bacterium that represents a novel family in the class Alphaproteobacteria.</title>
        <authorList>
            <person name="Vandamme P."/>
            <person name="Peeters C."/>
            <person name="Hettiarachchi A."/>
            <person name="Cnockaert M."/>
            <person name="Carlier A."/>
        </authorList>
    </citation>
    <scope>NUCLEOTIDE SEQUENCE</scope>
    <source>
        <strain evidence="18">LMG 31809</strain>
    </source>
</reference>
<keyword evidence="7" id="KW-0408">Iron</keyword>
<dbReference type="Pfam" id="PF00593">
    <property type="entry name" value="TonB_dep_Rec_b-barrel"/>
    <property type="match status" value="1"/>
</dbReference>
<keyword evidence="2 12" id="KW-0813">Transport</keyword>
<reference evidence="18" key="1">
    <citation type="submission" date="2022-08" db="EMBL/GenBank/DDBJ databases">
        <authorList>
            <person name="Vandamme P."/>
            <person name="Hettiarachchi A."/>
            <person name="Peeters C."/>
            <person name="Cnockaert M."/>
            <person name="Carlier A."/>
        </authorList>
    </citation>
    <scope>NUCLEOTIDE SEQUENCE</scope>
    <source>
        <strain evidence="18">LMG 31809</strain>
    </source>
</reference>
<organism evidence="18 19">
    <name type="scientific">Govanella unica</name>
    <dbReference type="NCBI Taxonomy" id="2975056"/>
    <lineage>
        <taxon>Bacteria</taxon>
        <taxon>Pseudomonadati</taxon>
        <taxon>Pseudomonadota</taxon>
        <taxon>Alphaproteobacteria</taxon>
        <taxon>Emcibacterales</taxon>
        <taxon>Govanellaceae</taxon>
        <taxon>Govanella</taxon>
    </lineage>
</organism>
<dbReference type="PANTHER" id="PTHR32552">
    <property type="entry name" value="FERRICHROME IRON RECEPTOR-RELATED"/>
    <property type="match status" value="1"/>
</dbReference>
<dbReference type="Proteomes" id="UP001141619">
    <property type="component" value="Unassembled WGS sequence"/>
</dbReference>
<name>A0A9X3TZP9_9PROT</name>
<dbReference type="InterPro" id="IPR036942">
    <property type="entry name" value="Beta-barrel_TonB_sf"/>
</dbReference>
<evidence type="ECO:0000313" key="18">
    <source>
        <dbReference type="EMBL" id="MDA5194558.1"/>
    </source>
</evidence>
<comment type="caution">
    <text evidence="18">The sequence shown here is derived from an EMBL/GenBank/DDBJ whole genome shotgun (WGS) entry which is preliminary data.</text>
</comment>
<evidence type="ECO:0000256" key="12">
    <source>
        <dbReference type="PROSITE-ProRule" id="PRU01360"/>
    </source>
</evidence>
<dbReference type="PANTHER" id="PTHR32552:SF81">
    <property type="entry name" value="TONB-DEPENDENT OUTER MEMBRANE RECEPTOR"/>
    <property type="match status" value="1"/>
</dbReference>
<evidence type="ECO:0000259" key="16">
    <source>
        <dbReference type="Pfam" id="PF00593"/>
    </source>
</evidence>
<feature type="chain" id="PRO_5040927196" evidence="15">
    <location>
        <begin position="25"/>
        <end position="724"/>
    </location>
</feature>
<keyword evidence="9 14" id="KW-0798">TonB box</keyword>
<accession>A0A9X3TZP9</accession>
<comment type="similarity">
    <text evidence="12 14">Belongs to the TonB-dependent receptor family.</text>
</comment>
<dbReference type="SUPFAM" id="SSF56935">
    <property type="entry name" value="Porins"/>
    <property type="match status" value="1"/>
</dbReference>
<dbReference type="InterPro" id="IPR012910">
    <property type="entry name" value="Plug_dom"/>
</dbReference>
<sequence>MSQTFTGLILATTAFAALSTPARAEPDAAADRVTTLENILVTARGRTEAALRIPDSISVFGADTLVTRSLKTIDDVLTATPGVFMVNDQDPGTNIITVRGVSTDRLQAPSVAYVVDGVPFADTEFFTTRLYDLERVEILKGPQGALYGKNAIGGVINVATKAPSAIWTGDGEIGYGNGNTFTAEGGVGGPIAGDKLTFRLAGSYYDSDGFIHNDYLDKNVDYFTSRNARLRLDAKLSDSLSAELGLSVMSEKGGAAYVSSNNVTGPYAGRLSGVALTNPIGDFEGKADREWQRASLRLIWDPAFGGQVISTSAYDSYSKNFVEELDYRHDKPITFEGVPYYPDGIQPVSQPKDIHVWTQELRYVSPDDRRLRWIVGGFLQDVTNIRVDDFGPLLFGEEAPRFRTRSTQLAAFAQASYDLSEALEATVALRYDRDDRRVHVSGVESDDFVEQRSKTFDNFQPKISLSYKLDADSLIYATYGQGFKTGGFNPLPGPGDTFTATFKPEKTQTVEAGAKAAFFDGRLVTTAAGYYTRYKNFQYFAFVSGLDLAFNAPRVDVLGFELAAVAELAPGLTVNASYALTDAEIKTLVAPDPITALPHDYAGNKTPNNARSNLAFGVGYSIPVKHDANIVLRADYTRIGKVFYEINNVLYAPAHDMIDARIAYETPHWSFALWGKNLADERWAISAFGQDQVALLAGLGPNGPFDSFTLNRGRTYGATLGAKF</sequence>
<evidence type="ECO:0000256" key="5">
    <source>
        <dbReference type="ARBA" id="ARBA00022692"/>
    </source>
</evidence>
<dbReference type="InterPro" id="IPR010917">
    <property type="entry name" value="TonB_rcpt_CS"/>
</dbReference>
<dbReference type="PROSITE" id="PS01156">
    <property type="entry name" value="TONB_DEPENDENT_REC_2"/>
    <property type="match status" value="1"/>
</dbReference>
<keyword evidence="18" id="KW-0675">Receptor</keyword>
<evidence type="ECO:0000256" key="14">
    <source>
        <dbReference type="RuleBase" id="RU003357"/>
    </source>
</evidence>
<evidence type="ECO:0000259" key="17">
    <source>
        <dbReference type="Pfam" id="PF07715"/>
    </source>
</evidence>
<dbReference type="Gene3D" id="2.40.170.20">
    <property type="entry name" value="TonB-dependent receptor, beta-barrel domain"/>
    <property type="match status" value="1"/>
</dbReference>
<dbReference type="EMBL" id="JANWOI010000004">
    <property type="protein sequence ID" value="MDA5194558.1"/>
    <property type="molecule type" value="Genomic_DNA"/>
</dbReference>
<keyword evidence="5 12" id="KW-0812">Transmembrane</keyword>
<protein>
    <submittedName>
        <fullName evidence="18">TonB-dependent receptor</fullName>
    </submittedName>
</protein>
<dbReference type="PROSITE" id="PS52016">
    <property type="entry name" value="TONB_DEPENDENT_REC_3"/>
    <property type="match status" value="1"/>
</dbReference>
<evidence type="ECO:0000313" key="19">
    <source>
        <dbReference type="Proteomes" id="UP001141619"/>
    </source>
</evidence>
<evidence type="ECO:0000256" key="6">
    <source>
        <dbReference type="ARBA" id="ARBA00022729"/>
    </source>
</evidence>
<dbReference type="Pfam" id="PF07715">
    <property type="entry name" value="Plug"/>
    <property type="match status" value="1"/>
</dbReference>
<evidence type="ECO:0000256" key="1">
    <source>
        <dbReference type="ARBA" id="ARBA00004571"/>
    </source>
</evidence>
<dbReference type="InterPro" id="IPR000531">
    <property type="entry name" value="Beta-barrel_TonB"/>
</dbReference>
<keyword evidence="4" id="KW-0410">Iron transport</keyword>
<dbReference type="InterPro" id="IPR039426">
    <property type="entry name" value="TonB-dep_rcpt-like"/>
</dbReference>
<proteinExistence type="inferred from homology"/>
<evidence type="ECO:0000256" key="7">
    <source>
        <dbReference type="ARBA" id="ARBA00023004"/>
    </source>
</evidence>
<evidence type="ECO:0000256" key="9">
    <source>
        <dbReference type="ARBA" id="ARBA00023077"/>
    </source>
</evidence>